<name>A0A2P5VRV8_GOSBA</name>
<protein>
    <submittedName>
        <fullName evidence="1">Uncharacterized protein</fullName>
    </submittedName>
</protein>
<reference evidence="1 2" key="1">
    <citation type="submission" date="2015-01" db="EMBL/GenBank/DDBJ databases">
        <title>Genome of allotetraploid Gossypium barbadense reveals genomic plasticity and fiber elongation in cotton evolution.</title>
        <authorList>
            <person name="Chen X."/>
            <person name="Liu X."/>
            <person name="Zhao B."/>
            <person name="Zheng H."/>
            <person name="Hu Y."/>
            <person name="Lu G."/>
            <person name="Yang C."/>
            <person name="Chen J."/>
            <person name="Shan C."/>
            <person name="Zhang L."/>
            <person name="Zhou Y."/>
            <person name="Wang L."/>
            <person name="Guo W."/>
            <person name="Bai Y."/>
            <person name="Ruan J."/>
            <person name="Shangguan X."/>
            <person name="Mao Y."/>
            <person name="Jiang J."/>
            <person name="Zhu Y."/>
            <person name="Lei J."/>
            <person name="Kang H."/>
            <person name="Chen S."/>
            <person name="He X."/>
            <person name="Wang R."/>
            <person name="Wang Y."/>
            <person name="Chen J."/>
            <person name="Wang L."/>
            <person name="Yu S."/>
            <person name="Wang B."/>
            <person name="Wei J."/>
            <person name="Song S."/>
            <person name="Lu X."/>
            <person name="Gao Z."/>
            <person name="Gu W."/>
            <person name="Deng X."/>
            <person name="Ma D."/>
            <person name="Wang S."/>
            <person name="Liang W."/>
            <person name="Fang L."/>
            <person name="Cai C."/>
            <person name="Zhu X."/>
            <person name="Zhou B."/>
            <person name="Zhang Y."/>
            <person name="Chen Z."/>
            <person name="Xu S."/>
            <person name="Zhu R."/>
            <person name="Wang S."/>
            <person name="Zhang T."/>
            <person name="Zhao G."/>
        </authorList>
    </citation>
    <scope>NUCLEOTIDE SEQUENCE [LARGE SCALE GENOMIC DNA]</scope>
    <source>
        <strain evidence="2">cv. Xinhai21</strain>
        <tissue evidence="1">Leaf</tissue>
    </source>
</reference>
<dbReference type="EMBL" id="KZ671251">
    <property type="protein sequence ID" value="PPR81574.1"/>
    <property type="molecule type" value="Genomic_DNA"/>
</dbReference>
<gene>
    <name evidence="1" type="ORF">GOBAR_AA39140</name>
</gene>
<dbReference type="AlphaFoldDB" id="A0A2P5VRV8"/>
<evidence type="ECO:0000313" key="1">
    <source>
        <dbReference type="EMBL" id="PPR81574.1"/>
    </source>
</evidence>
<accession>A0A2P5VRV8</accession>
<dbReference type="Proteomes" id="UP000239757">
    <property type="component" value="Unassembled WGS sequence"/>
</dbReference>
<sequence length="115" mass="12624">MGVDDASALSPPCNRNIEYRSIVSSRYVGSIISKNSSHGLVVKRARIVSAIWTCSKVAQSMQWPAAKVRPEVFGRAFLKALVETVGEGDEFPRLDPRKMTLPSSSSSWYDGFLSS</sequence>
<proteinExistence type="predicted"/>
<evidence type="ECO:0000313" key="2">
    <source>
        <dbReference type="Proteomes" id="UP000239757"/>
    </source>
</evidence>
<organism evidence="1 2">
    <name type="scientific">Gossypium barbadense</name>
    <name type="common">Sea Island cotton</name>
    <name type="synonym">Hibiscus barbadensis</name>
    <dbReference type="NCBI Taxonomy" id="3634"/>
    <lineage>
        <taxon>Eukaryota</taxon>
        <taxon>Viridiplantae</taxon>
        <taxon>Streptophyta</taxon>
        <taxon>Embryophyta</taxon>
        <taxon>Tracheophyta</taxon>
        <taxon>Spermatophyta</taxon>
        <taxon>Magnoliopsida</taxon>
        <taxon>eudicotyledons</taxon>
        <taxon>Gunneridae</taxon>
        <taxon>Pentapetalae</taxon>
        <taxon>rosids</taxon>
        <taxon>malvids</taxon>
        <taxon>Malvales</taxon>
        <taxon>Malvaceae</taxon>
        <taxon>Malvoideae</taxon>
        <taxon>Gossypium</taxon>
    </lineage>
</organism>